<protein>
    <submittedName>
        <fullName evidence="2">UDP-glucose:sterol glucosyltransferase</fullName>
    </submittedName>
</protein>
<feature type="region of interest" description="Disordered" evidence="1">
    <location>
        <begin position="1"/>
        <end position="154"/>
    </location>
</feature>
<dbReference type="GO" id="GO:0016740">
    <property type="term" value="F:transferase activity"/>
    <property type="evidence" value="ECO:0007669"/>
    <property type="project" value="UniProtKB-KW"/>
</dbReference>
<dbReference type="AlphaFoldDB" id="A0A6J4VDB4"/>
<feature type="compositionally biased region" description="Basic residues" evidence="1">
    <location>
        <begin position="377"/>
        <end position="387"/>
    </location>
</feature>
<feature type="region of interest" description="Disordered" evidence="1">
    <location>
        <begin position="192"/>
        <end position="436"/>
    </location>
</feature>
<feature type="non-terminal residue" evidence="2">
    <location>
        <position position="1"/>
    </location>
</feature>
<organism evidence="2">
    <name type="scientific">uncultured Thermomicrobiales bacterium</name>
    <dbReference type="NCBI Taxonomy" id="1645740"/>
    <lineage>
        <taxon>Bacteria</taxon>
        <taxon>Pseudomonadati</taxon>
        <taxon>Thermomicrobiota</taxon>
        <taxon>Thermomicrobia</taxon>
        <taxon>Thermomicrobiales</taxon>
        <taxon>environmental samples</taxon>
    </lineage>
</organism>
<evidence type="ECO:0000313" key="2">
    <source>
        <dbReference type="EMBL" id="CAA9570914.1"/>
    </source>
</evidence>
<feature type="compositionally biased region" description="Basic and acidic residues" evidence="1">
    <location>
        <begin position="114"/>
        <end position="139"/>
    </location>
</feature>
<accession>A0A6J4VDB4</accession>
<evidence type="ECO:0000256" key="1">
    <source>
        <dbReference type="SAM" id="MobiDB-lite"/>
    </source>
</evidence>
<dbReference type="EMBL" id="CADCWL010000137">
    <property type="protein sequence ID" value="CAA9570914.1"/>
    <property type="molecule type" value="Genomic_DNA"/>
</dbReference>
<proteinExistence type="predicted"/>
<sequence>ERKADRPHDLRLAGRPPPVPCPRARSPGSGPRSGRRHERRLPGAGRGARCPLPSRATGPARSGGRAGPGAPPDGPPQGDRADRPRAGDAVVAGELRRSPGGERGGRPPRLPPADLRRAPAGGDDRDRLGLLDAGPDRLLLRARPAGGPQRRLPLPAEPAWAGVLAGRLLGRPVVGVPLDRDVAGAAASARVAAGARSDLRGRERPGPGPGPLLGGTCHEAGRLAAPDARHRLPVPRPGRRGASAACARPFSWRGSGAGRLHARLGGGTGRRRLLPLQPGGGGPARSTGGALDRVRPPEPTADAAGPRHRGRVRPLPRALSAGRGDRPPGGRRHDRLGDAGRPPDAGRALRPRSARQRGPGRPRRHRPGRRPEPLHPVPRRRRARPAPRRPGVCPPCRRDRPPRPGRGGCPRRLRRHRGRPPGRAVRRPLGEGIWPV</sequence>
<feature type="compositionally biased region" description="Low complexity" evidence="1">
    <location>
        <begin position="22"/>
        <end position="32"/>
    </location>
</feature>
<gene>
    <name evidence="2" type="ORF">AVDCRST_MAG19-2768</name>
</gene>
<feature type="compositionally biased region" description="Basic and acidic residues" evidence="1">
    <location>
        <begin position="1"/>
        <end position="12"/>
    </location>
</feature>
<feature type="compositionally biased region" description="Basic residues" evidence="1">
    <location>
        <begin position="349"/>
        <end position="368"/>
    </location>
</feature>
<feature type="non-terminal residue" evidence="2">
    <location>
        <position position="436"/>
    </location>
</feature>
<name>A0A6J4VDB4_9BACT</name>
<keyword evidence="2" id="KW-0808">Transferase</keyword>
<reference evidence="2" key="1">
    <citation type="submission" date="2020-02" db="EMBL/GenBank/DDBJ databases">
        <authorList>
            <person name="Meier V. D."/>
        </authorList>
    </citation>
    <scope>NUCLEOTIDE SEQUENCE</scope>
    <source>
        <strain evidence="2">AVDCRST_MAG19</strain>
    </source>
</reference>
<feature type="compositionally biased region" description="Basic residues" evidence="1">
    <location>
        <begin position="409"/>
        <end position="426"/>
    </location>
</feature>
<feature type="compositionally biased region" description="Basic and acidic residues" evidence="1">
    <location>
        <begin position="94"/>
        <end position="105"/>
    </location>
</feature>